<evidence type="ECO:0000256" key="2">
    <source>
        <dbReference type="SAM" id="MobiDB-lite"/>
    </source>
</evidence>
<sequence length="558" mass="65179">MKKRNSQDQHQFDFSSIQQLQGDMDLTYISKMLEQSRQRIQQISYIEQRSQLDSDVTSIEDELNSAYNEIKDNEKSMKSILTITEFLFDTYQELQIKIEEDYIKIEDQKREIDAEQYKSSVYQEELELKNKTVSFMQQTQSNLETQLKQIKDENVKLKSQTVSLSRKLNSDEHRIQMDLEQAQTDCEHLQKLNQEYYDKITHMQNGIEEYNQTIEKLSSDMQKKDLTINTLQKENEELNKNKKNLAQKVMEYQQINEVMRKDKKQLESEKADYKKKLDMHQMISQSAAFLSQGHLEDDDSQESMHRLNDLEGFNDSFQDDQNQQYYQTQRMETPARNFKSEGLNQSFGSDDFNQNVVQNVKINSQSDYIEAYQQAYETQIDRQNQSVISLIQLDVQEKVVDLKIVNNSLRKQIQSKTQNQDMEFDKNSSSSKSPIGSNPFTTNSGKPDANRDVIKEFFTLTLQSVKLNSPNMNLICAIKPQELYDKVQSLQVPFYQKTLEKTKEEKQTAARTNPNASTASTTQRRGRDSQGGKSNQRSKSVYKKDTRLITATKGFGKF</sequence>
<feature type="region of interest" description="Disordered" evidence="2">
    <location>
        <begin position="503"/>
        <end position="558"/>
    </location>
</feature>
<dbReference type="InParanoid" id="A0A078AP07"/>
<feature type="region of interest" description="Disordered" evidence="2">
    <location>
        <begin position="414"/>
        <end position="448"/>
    </location>
</feature>
<dbReference type="OrthoDB" id="313579at2759"/>
<dbReference type="AlphaFoldDB" id="A0A078AP07"/>
<evidence type="ECO:0000256" key="1">
    <source>
        <dbReference type="SAM" id="Coils"/>
    </source>
</evidence>
<feature type="compositionally biased region" description="Low complexity" evidence="2">
    <location>
        <begin position="427"/>
        <end position="439"/>
    </location>
</feature>
<name>A0A078AP07_STYLE</name>
<reference evidence="3 4" key="1">
    <citation type="submission" date="2014-06" db="EMBL/GenBank/DDBJ databases">
        <authorList>
            <person name="Swart Estienne"/>
        </authorList>
    </citation>
    <scope>NUCLEOTIDE SEQUENCE [LARGE SCALE GENOMIC DNA]</scope>
    <source>
        <strain evidence="3 4">130c</strain>
    </source>
</reference>
<accession>A0A078AP07</accession>
<protein>
    <submittedName>
        <fullName evidence="3">Uncharacterized protein</fullName>
    </submittedName>
</protein>
<evidence type="ECO:0000313" key="3">
    <source>
        <dbReference type="EMBL" id="CDW82698.1"/>
    </source>
</evidence>
<dbReference type="Proteomes" id="UP000039865">
    <property type="component" value="Unassembled WGS sequence"/>
</dbReference>
<feature type="compositionally biased region" description="Polar residues" evidence="2">
    <location>
        <begin position="509"/>
        <end position="523"/>
    </location>
</feature>
<gene>
    <name evidence="3" type="primary">Contig13095.g13960</name>
    <name evidence="3" type="ORF">STYLEM_11731</name>
</gene>
<feature type="coiled-coil region" evidence="1">
    <location>
        <begin position="56"/>
        <end position="283"/>
    </location>
</feature>
<keyword evidence="4" id="KW-1185">Reference proteome</keyword>
<organism evidence="3 4">
    <name type="scientific">Stylonychia lemnae</name>
    <name type="common">Ciliate</name>
    <dbReference type="NCBI Taxonomy" id="5949"/>
    <lineage>
        <taxon>Eukaryota</taxon>
        <taxon>Sar</taxon>
        <taxon>Alveolata</taxon>
        <taxon>Ciliophora</taxon>
        <taxon>Intramacronucleata</taxon>
        <taxon>Spirotrichea</taxon>
        <taxon>Stichotrichia</taxon>
        <taxon>Sporadotrichida</taxon>
        <taxon>Oxytrichidae</taxon>
        <taxon>Stylonychinae</taxon>
        <taxon>Stylonychia</taxon>
    </lineage>
</organism>
<keyword evidence="1" id="KW-0175">Coiled coil</keyword>
<dbReference type="OMA" id="QMSENDN"/>
<proteinExistence type="predicted"/>
<dbReference type="EMBL" id="CCKQ01011160">
    <property type="protein sequence ID" value="CDW82698.1"/>
    <property type="molecule type" value="Genomic_DNA"/>
</dbReference>
<evidence type="ECO:0000313" key="4">
    <source>
        <dbReference type="Proteomes" id="UP000039865"/>
    </source>
</evidence>